<dbReference type="EMBL" id="CP016808">
    <property type="protein sequence ID" value="ANY67883.1"/>
    <property type="molecule type" value="Genomic_DNA"/>
</dbReference>
<dbReference type="InterPro" id="IPR050879">
    <property type="entry name" value="Acyltransferase_3"/>
</dbReference>
<dbReference type="CDD" id="cd01840">
    <property type="entry name" value="SGNH_hydrolase_yrhL_like"/>
    <property type="match status" value="1"/>
</dbReference>
<feature type="compositionally biased region" description="Basic and acidic residues" evidence="9">
    <location>
        <begin position="500"/>
        <end position="509"/>
    </location>
</feature>
<dbReference type="Gene3D" id="3.40.50.1110">
    <property type="entry name" value="SGNH hydrolase"/>
    <property type="match status" value="1"/>
</dbReference>
<comment type="subcellular location">
    <subcellularLocation>
        <location evidence="1">Cell membrane</location>
        <topology evidence="1">Multi-pass membrane protein</topology>
    </subcellularLocation>
</comment>
<dbReference type="Pfam" id="PF01757">
    <property type="entry name" value="Acyl_transf_3"/>
    <property type="match status" value="1"/>
</dbReference>
<feature type="compositionally biased region" description="Polar residues" evidence="9">
    <location>
        <begin position="482"/>
        <end position="493"/>
    </location>
</feature>
<evidence type="ECO:0000313" key="12">
    <source>
        <dbReference type="EMBL" id="ANY67883.1"/>
    </source>
</evidence>
<feature type="transmembrane region" description="Helical" evidence="10">
    <location>
        <begin position="337"/>
        <end position="355"/>
    </location>
</feature>
<gene>
    <name evidence="12" type="ORF">BBD42_16450</name>
</gene>
<keyword evidence="6 10" id="KW-1133">Transmembrane helix</keyword>
<feature type="transmembrane region" description="Helical" evidence="10">
    <location>
        <begin position="44"/>
        <end position="63"/>
    </location>
</feature>
<evidence type="ECO:0000256" key="1">
    <source>
        <dbReference type="ARBA" id="ARBA00004651"/>
    </source>
</evidence>
<keyword evidence="5 10" id="KW-0812">Transmembrane</keyword>
<feature type="transmembrane region" description="Helical" evidence="10">
    <location>
        <begin position="296"/>
        <end position="317"/>
    </location>
</feature>
<evidence type="ECO:0000256" key="8">
    <source>
        <dbReference type="ARBA" id="ARBA00023315"/>
    </source>
</evidence>
<organism evidence="12">
    <name type="scientific">Paenibacillus sp. BIHB 4019</name>
    <dbReference type="NCBI Taxonomy" id="1870819"/>
    <lineage>
        <taxon>Bacteria</taxon>
        <taxon>Bacillati</taxon>
        <taxon>Bacillota</taxon>
        <taxon>Bacilli</taxon>
        <taxon>Bacillales</taxon>
        <taxon>Paenibacillaceae</taxon>
        <taxon>Paenibacillus</taxon>
    </lineage>
</organism>
<feature type="transmembrane region" description="Helical" evidence="10">
    <location>
        <begin position="383"/>
        <end position="402"/>
    </location>
</feature>
<evidence type="ECO:0000256" key="5">
    <source>
        <dbReference type="ARBA" id="ARBA00022692"/>
    </source>
</evidence>
<feature type="transmembrane region" description="Helical" evidence="10">
    <location>
        <begin position="20"/>
        <end position="38"/>
    </location>
</feature>
<evidence type="ECO:0000256" key="10">
    <source>
        <dbReference type="SAM" id="Phobius"/>
    </source>
</evidence>
<comment type="similarity">
    <text evidence="2">Belongs to the acyltransferase 3 family.</text>
</comment>
<dbReference type="GO" id="GO:0005886">
    <property type="term" value="C:plasma membrane"/>
    <property type="evidence" value="ECO:0007669"/>
    <property type="project" value="UniProtKB-SubCell"/>
</dbReference>
<dbReference type="InterPro" id="IPR002656">
    <property type="entry name" value="Acyl_transf_3_dom"/>
</dbReference>
<keyword evidence="3" id="KW-1003">Cell membrane</keyword>
<feature type="transmembrane region" description="Helical" evidence="10">
    <location>
        <begin position="240"/>
        <end position="260"/>
    </location>
</feature>
<keyword evidence="4" id="KW-0808">Transferase</keyword>
<dbReference type="PANTHER" id="PTHR23028">
    <property type="entry name" value="ACETYLTRANSFERASE"/>
    <property type="match status" value="1"/>
</dbReference>
<proteinExistence type="inferred from homology"/>
<feature type="region of interest" description="Disordered" evidence="9">
    <location>
        <begin position="425"/>
        <end position="513"/>
    </location>
</feature>
<evidence type="ECO:0000256" key="2">
    <source>
        <dbReference type="ARBA" id="ARBA00007400"/>
    </source>
</evidence>
<keyword evidence="8" id="KW-0012">Acyltransferase</keyword>
<evidence type="ECO:0000256" key="9">
    <source>
        <dbReference type="SAM" id="MobiDB-lite"/>
    </source>
</evidence>
<evidence type="ECO:0000256" key="6">
    <source>
        <dbReference type="ARBA" id="ARBA00022989"/>
    </source>
</evidence>
<reference evidence="12" key="1">
    <citation type="submission" date="2016-08" db="EMBL/GenBank/DDBJ databases">
        <title>Complete Genome Seqeunce of Paenibacillus sp. BIHB 4019 from tea rhizoplane.</title>
        <authorList>
            <person name="Thakur R."/>
            <person name="Swarnkar M.K."/>
            <person name="Gulati A."/>
        </authorList>
    </citation>
    <scope>NUCLEOTIDE SEQUENCE [LARGE SCALE GENOMIC DNA]</scope>
    <source>
        <strain evidence="12">BIHB4019</strain>
    </source>
</reference>
<feature type="transmembrane region" description="Helical" evidence="10">
    <location>
        <begin position="266"/>
        <end position="284"/>
    </location>
</feature>
<dbReference type="GO" id="GO:0009103">
    <property type="term" value="P:lipopolysaccharide biosynthetic process"/>
    <property type="evidence" value="ECO:0007669"/>
    <property type="project" value="TreeGrafter"/>
</dbReference>
<feature type="transmembrane region" description="Helical" evidence="10">
    <location>
        <begin position="210"/>
        <end position="228"/>
    </location>
</feature>
<dbReference type="PANTHER" id="PTHR23028:SF53">
    <property type="entry name" value="ACYL_TRANSF_3 DOMAIN-CONTAINING PROTEIN"/>
    <property type="match status" value="1"/>
</dbReference>
<dbReference type="InterPro" id="IPR036514">
    <property type="entry name" value="SGNH_hydro_sf"/>
</dbReference>
<dbReference type="SUPFAM" id="SSF52266">
    <property type="entry name" value="SGNH hydrolase"/>
    <property type="match status" value="1"/>
</dbReference>
<accession>A0A1B2DJK3</accession>
<feature type="domain" description="Acyltransferase 3" evidence="11">
    <location>
        <begin position="16"/>
        <end position="351"/>
    </location>
</feature>
<evidence type="ECO:0000259" key="11">
    <source>
        <dbReference type="Pfam" id="PF01757"/>
    </source>
</evidence>
<protein>
    <recommendedName>
        <fullName evidence="11">Acyltransferase 3 domain-containing protein</fullName>
    </recommendedName>
</protein>
<sequence length="666" mass="72424">MARNADEQAGNKTYRAGLDGIRAIAVIAVIVYHLHPGWMPGGLLGVGIFFVLSGYLITSILMHELERHGKIDLKAFWTRRAKRLLPGMLFMIAVTGSATLLFAYPHWSPFLTDLPGVLLYVSNWWLILHNVSYFESFGPASPLGHLWSLAVEEQFYLVWPLMLLAGLCFLKKRRALLLGILAMAALSAAAMAWLYQPDSDPSRVYYGTDTRMFGLLMGAVLALIWPFHKLKPRVSNEARLTLDIIGGTALLLTLLAFWYTNEYQPFLYLGGMLLLSVVSMLLIMTAAHPASRIGRLLSIPPLRFVGVRSYGLYLWHYPVVILTSPAVDTGDVSVMRLSLQVALMLVLATVSYKYVEQPLRQGSISRLFKQFPSWMAAHSYRRAFIAFFSVCIVVTMSFALRMDGLASIWSNKPISHVQASGNYAAGNADGSETEPAGQGSSSAGTGVAPSEPSTGAPGQTPSPGREPSTVESPEGSGEAITHASTKPSPSVKPSESGEDGGNRAPEHEVQPSQAETMVTAIGDSVMLDIQSALEKLVPGIAIDGQIGRQMSQAPPILEQLQKHGKLGDTVIIELGTNGAFASKQLARISELLKEHKKIILVNTRVPRPWEQIVNDALAKATRDNKNMVLVDWHAASSGKDDYFSQDGVHLTAKGAKVLAALIARAV</sequence>
<evidence type="ECO:0000256" key="4">
    <source>
        <dbReference type="ARBA" id="ARBA00022679"/>
    </source>
</evidence>
<feature type="transmembrane region" description="Helical" evidence="10">
    <location>
        <begin position="154"/>
        <end position="170"/>
    </location>
</feature>
<dbReference type="GO" id="GO:0016747">
    <property type="term" value="F:acyltransferase activity, transferring groups other than amino-acyl groups"/>
    <property type="evidence" value="ECO:0007669"/>
    <property type="project" value="InterPro"/>
</dbReference>
<evidence type="ECO:0000256" key="3">
    <source>
        <dbReference type="ARBA" id="ARBA00022475"/>
    </source>
</evidence>
<name>A0A1B2DJK3_9BACL</name>
<feature type="compositionally biased region" description="Polar residues" evidence="9">
    <location>
        <begin position="451"/>
        <end position="462"/>
    </location>
</feature>
<feature type="transmembrane region" description="Helical" evidence="10">
    <location>
        <begin position="84"/>
        <end position="104"/>
    </location>
</feature>
<feature type="transmembrane region" description="Helical" evidence="10">
    <location>
        <begin position="175"/>
        <end position="195"/>
    </location>
</feature>
<keyword evidence="7 10" id="KW-0472">Membrane</keyword>
<evidence type="ECO:0000256" key="7">
    <source>
        <dbReference type="ARBA" id="ARBA00023136"/>
    </source>
</evidence>
<dbReference type="AlphaFoldDB" id="A0A1B2DJK3"/>